<keyword evidence="1" id="KW-1003">Cell membrane</keyword>
<evidence type="ECO:0000313" key="8">
    <source>
        <dbReference type="Proteomes" id="UP000033428"/>
    </source>
</evidence>
<dbReference type="InterPro" id="IPR002035">
    <property type="entry name" value="VWF_A"/>
</dbReference>
<keyword evidence="4 5" id="KW-0472">Membrane</keyword>
<feature type="domain" description="VWFA" evidence="6">
    <location>
        <begin position="90"/>
        <end position="264"/>
    </location>
</feature>
<dbReference type="Pfam" id="PF00092">
    <property type="entry name" value="VWA"/>
    <property type="match status" value="1"/>
</dbReference>
<dbReference type="AlphaFoldDB" id="A0A0F0CUP4"/>
<sequence>MNFGAPYMTGLLWILPIMAFFMFWAKAQKKHIGNRFIEPALWKELSKNVSNRKRVFKIFMTLGGLFFIIFGFLRPEWGFTWQEIRQEGVDILIALDTSKSMLAEDIKPNRLERSRLGIKDLIKKLSGDRVGLIAFSGTAFLQCPLTIDYNGFLLALGDVNINTIPIGGTAIGSAVDTAIKSYTAGKQKNKILIIITDGEDLEGGLERAARQAKANGITIYTVGIGTNEGEIIPVRDDSGKIIFQKGPDGEVIKTRLDETALQRLALDTGGMYVRSGGAEFGLDIIYEQRISKIEKEQFKTRKEKLYHERFQIFLIIAFILLSIEALIGERGKNGI</sequence>
<gene>
    <name evidence="7" type="ORF">OMAG_000401</name>
</gene>
<accession>A0A0F0CUP4</accession>
<dbReference type="PATRIC" id="fig|1609969.3.peg.442"/>
<proteinExistence type="predicted"/>
<dbReference type="PRINTS" id="PR00453">
    <property type="entry name" value="VWFADOMAIN"/>
</dbReference>
<dbReference type="InterPro" id="IPR050768">
    <property type="entry name" value="UPF0353/GerABKA_families"/>
</dbReference>
<protein>
    <submittedName>
        <fullName evidence="7">von Willebrand factor type A domain protein</fullName>
    </submittedName>
</protein>
<evidence type="ECO:0000313" key="7">
    <source>
        <dbReference type="EMBL" id="KJJ85734.1"/>
    </source>
</evidence>
<organism evidence="7 8">
    <name type="scientific">Candidatus Omnitrophus magneticus</name>
    <dbReference type="NCBI Taxonomy" id="1609969"/>
    <lineage>
        <taxon>Bacteria</taxon>
        <taxon>Pseudomonadati</taxon>
        <taxon>Candidatus Omnitrophota</taxon>
        <taxon>Candidatus Omnitrophus</taxon>
    </lineage>
</organism>
<keyword evidence="3 5" id="KW-1133">Transmembrane helix</keyword>
<dbReference type="PROSITE" id="PS50234">
    <property type="entry name" value="VWFA"/>
    <property type="match status" value="1"/>
</dbReference>
<dbReference type="SUPFAM" id="SSF53300">
    <property type="entry name" value="vWA-like"/>
    <property type="match status" value="1"/>
</dbReference>
<evidence type="ECO:0000256" key="3">
    <source>
        <dbReference type="ARBA" id="ARBA00022989"/>
    </source>
</evidence>
<dbReference type="Gene3D" id="3.40.50.410">
    <property type="entry name" value="von Willebrand factor, type A domain"/>
    <property type="match status" value="1"/>
</dbReference>
<feature type="transmembrane region" description="Helical" evidence="5">
    <location>
        <begin position="55"/>
        <end position="73"/>
    </location>
</feature>
<evidence type="ECO:0000259" key="6">
    <source>
        <dbReference type="PROSITE" id="PS50234"/>
    </source>
</evidence>
<keyword evidence="8" id="KW-1185">Reference proteome</keyword>
<name>A0A0F0CUP4_9BACT</name>
<evidence type="ECO:0000256" key="4">
    <source>
        <dbReference type="ARBA" id="ARBA00023136"/>
    </source>
</evidence>
<keyword evidence="2 5" id="KW-0812">Transmembrane</keyword>
<dbReference type="Proteomes" id="UP000033428">
    <property type="component" value="Unassembled WGS sequence"/>
</dbReference>
<reference evidence="7 8" key="1">
    <citation type="submission" date="2015-02" db="EMBL/GenBank/DDBJ databases">
        <title>Single-cell genomics of uncultivated deep-branching MTB reveals a conserved set of magnetosome genes.</title>
        <authorList>
            <person name="Kolinko S."/>
            <person name="Richter M."/>
            <person name="Glockner F.O."/>
            <person name="Brachmann A."/>
            <person name="Schuler D."/>
        </authorList>
    </citation>
    <scope>NUCLEOTIDE SEQUENCE [LARGE SCALE GENOMIC DNA]</scope>
    <source>
        <strain evidence="7">SKK-01</strain>
    </source>
</reference>
<feature type="transmembrane region" description="Helical" evidence="5">
    <location>
        <begin position="6"/>
        <end position="25"/>
    </location>
</feature>
<comment type="caution">
    <text evidence="7">The sequence shown here is derived from an EMBL/GenBank/DDBJ whole genome shotgun (WGS) entry which is preliminary data.</text>
</comment>
<feature type="transmembrane region" description="Helical" evidence="5">
    <location>
        <begin position="310"/>
        <end position="327"/>
    </location>
</feature>
<dbReference type="PANTHER" id="PTHR22550">
    <property type="entry name" value="SPORE GERMINATION PROTEIN"/>
    <property type="match status" value="1"/>
</dbReference>
<dbReference type="SMART" id="SM00327">
    <property type="entry name" value="VWA"/>
    <property type="match status" value="1"/>
</dbReference>
<evidence type="ECO:0000256" key="2">
    <source>
        <dbReference type="ARBA" id="ARBA00022692"/>
    </source>
</evidence>
<evidence type="ECO:0000256" key="1">
    <source>
        <dbReference type="ARBA" id="ARBA00022475"/>
    </source>
</evidence>
<evidence type="ECO:0000256" key="5">
    <source>
        <dbReference type="SAM" id="Phobius"/>
    </source>
</evidence>
<dbReference type="EMBL" id="JYNY01000084">
    <property type="protein sequence ID" value="KJJ85734.1"/>
    <property type="molecule type" value="Genomic_DNA"/>
</dbReference>
<dbReference type="InterPro" id="IPR036465">
    <property type="entry name" value="vWFA_dom_sf"/>
</dbReference>
<dbReference type="PANTHER" id="PTHR22550:SF5">
    <property type="entry name" value="LEUCINE ZIPPER PROTEIN 4"/>
    <property type="match status" value="1"/>
</dbReference>